<reference evidence="5 6" key="1">
    <citation type="journal article" date="2015" name="Genome Announc.">
        <title>Expanding the biotechnology potential of lactobacilli through comparative genomics of 213 strains and associated genera.</title>
        <authorList>
            <person name="Sun Z."/>
            <person name="Harris H.M."/>
            <person name="McCann A."/>
            <person name="Guo C."/>
            <person name="Argimon S."/>
            <person name="Zhang W."/>
            <person name="Yang X."/>
            <person name="Jeffery I.B."/>
            <person name="Cooney J.C."/>
            <person name="Kagawa T.F."/>
            <person name="Liu W."/>
            <person name="Song Y."/>
            <person name="Salvetti E."/>
            <person name="Wrobel A."/>
            <person name="Rasinkangas P."/>
            <person name="Parkhill J."/>
            <person name="Rea M.C."/>
            <person name="O'Sullivan O."/>
            <person name="Ritari J."/>
            <person name="Douillard F.P."/>
            <person name="Paul Ross R."/>
            <person name="Yang R."/>
            <person name="Briner A.E."/>
            <person name="Felis G.E."/>
            <person name="de Vos W.M."/>
            <person name="Barrangou R."/>
            <person name="Klaenhammer T.R."/>
            <person name="Caufield P.W."/>
            <person name="Cui Y."/>
            <person name="Zhang H."/>
            <person name="O'Toole P.W."/>
        </authorList>
    </citation>
    <scope>NUCLEOTIDE SEQUENCE [LARGE SCALE GENOMIC DNA]</scope>
    <source>
        <strain evidence="5 6">DSM 20001</strain>
    </source>
</reference>
<evidence type="ECO:0000256" key="2">
    <source>
        <dbReference type="ARBA" id="ARBA00022603"/>
    </source>
</evidence>
<evidence type="ECO:0000313" key="5">
    <source>
        <dbReference type="EMBL" id="KRK15408.1"/>
    </source>
</evidence>
<dbReference type="Gene3D" id="3.40.1280.10">
    <property type="match status" value="1"/>
</dbReference>
<dbReference type="PANTHER" id="PTHR43191">
    <property type="entry name" value="RRNA METHYLTRANSFERASE 3"/>
    <property type="match status" value="1"/>
</dbReference>
<gene>
    <name evidence="5" type="ORF">FD22_GL001721</name>
</gene>
<evidence type="ECO:0000313" key="6">
    <source>
        <dbReference type="Proteomes" id="UP000051181"/>
    </source>
</evidence>
<dbReference type="RefSeq" id="WP_010011031.1">
    <property type="nucleotide sequence ID" value="NZ_AZCN01000049.1"/>
</dbReference>
<dbReference type="Proteomes" id="UP000051181">
    <property type="component" value="Unassembled WGS sequence"/>
</dbReference>
<dbReference type="Pfam" id="PF22435">
    <property type="entry name" value="MRM3-like_sub_bind"/>
    <property type="match status" value="1"/>
</dbReference>
<dbReference type="Pfam" id="PF00588">
    <property type="entry name" value="SpoU_methylase"/>
    <property type="match status" value="1"/>
</dbReference>
<dbReference type="GO" id="GO:0005737">
    <property type="term" value="C:cytoplasm"/>
    <property type="evidence" value="ECO:0007669"/>
    <property type="project" value="UniProtKB-ARBA"/>
</dbReference>
<comment type="similarity">
    <text evidence="1">Belongs to the class IV-like SAM-binding methyltransferase superfamily. RNA methyltransferase TrmH family.</text>
</comment>
<dbReference type="InterPro" id="IPR029026">
    <property type="entry name" value="tRNA_m1G_MTases_N"/>
</dbReference>
<keyword evidence="2 5" id="KW-0489">Methyltransferase</keyword>
<evidence type="ECO:0000259" key="4">
    <source>
        <dbReference type="SMART" id="SM00967"/>
    </source>
</evidence>
<evidence type="ECO:0000256" key="1">
    <source>
        <dbReference type="ARBA" id="ARBA00007228"/>
    </source>
</evidence>
<dbReference type="GO" id="GO:0006396">
    <property type="term" value="P:RNA processing"/>
    <property type="evidence" value="ECO:0007669"/>
    <property type="project" value="InterPro"/>
</dbReference>
<accession>A0A0R1F0V3</accession>
<dbReference type="InterPro" id="IPR029064">
    <property type="entry name" value="Ribosomal_eL30-like_sf"/>
</dbReference>
<feature type="domain" description="RNA 2-O ribose methyltransferase substrate binding" evidence="4">
    <location>
        <begin position="31"/>
        <end position="99"/>
    </location>
</feature>
<dbReference type="SUPFAM" id="SSF55315">
    <property type="entry name" value="L30e-like"/>
    <property type="match status" value="1"/>
</dbReference>
<protein>
    <submittedName>
        <fullName evidence="5">tRNA rRNA methyltransferase</fullName>
    </submittedName>
</protein>
<dbReference type="InterPro" id="IPR051259">
    <property type="entry name" value="rRNA_Methyltransferase"/>
</dbReference>
<keyword evidence="3 5" id="KW-0808">Transferase</keyword>
<sequence>MTLITSSKNDLIKTLRKLTRKKNREEQQRYLLEGVHLVREALNAQQQITMILATEDFQAAAWLPNDVPTYWLKPEVAHTLSATVTTQGIFAVLPLPEAKLPQTFTGSWLLLDGVQDPGNIGTMVRTADAAGLTGVVLGEGSADLFSAKVLRSMQGSHFHIPIYQGDLADWVTELKAAQVPVYGSELNPAAVDFHQIPAQPNFALIMGNEGNGMQAELLAQTDQNLYIPIQGRAESLNVAIAAGILLFQLKN</sequence>
<dbReference type="EMBL" id="AZCN01000049">
    <property type="protein sequence ID" value="KRK15408.1"/>
    <property type="molecule type" value="Genomic_DNA"/>
</dbReference>
<dbReference type="InterPro" id="IPR053888">
    <property type="entry name" value="MRM3-like_sub_bind"/>
</dbReference>
<dbReference type="InterPro" id="IPR001537">
    <property type="entry name" value="SpoU_MeTrfase"/>
</dbReference>
<dbReference type="SMART" id="SM00967">
    <property type="entry name" value="SpoU_sub_bind"/>
    <property type="match status" value="1"/>
</dbReference>
<proteinExistence type="inferred from homology"/>
<dbReference type="eggNOG" id="COG0566">
    <property type="taxonomic scope" value="Bacteria"/>
</dbReference>
<dbReference type="SUPFAM" id="SSF75217">
    <property type="entry name" value="alpha/beta knot"/>
    <property type="match status" value="1"/>
</dbReference>
<comment type="caution">
    <text evidence="5">The sequence shown here is derived from an EMBL/GenBank/DDBJ whole genome shotgun (WGS) entry which is preliminary data.</text>
</comment>
<evidence type="ECO:0000256" key="3">
    <source>
        <dbReference type="ARBA" id="ARBA00022679"/>
    </source>
</evidence>
<dbReference type="PANTHER" id="PTHR43191:SF2">
    <property type="entry name" value="RRNA METHYLTRANSFERASE 3, MITOCHONDRIAL"/>
    <property type="match status" value="1"/>
</dbReference>
<dbReference type="GO" id="GO:0008173">
    <property type="term" value="F:RNA methyltransferase activity"/>
    <property type="evidence" value="ECO:0007669"/>
    <property type="project" value="InterPro"/>
</dbReference>
<dbReference type="InterPro" id="IPR013123">
    <property type="entry name" value="SpoU_subst-bd"/>
</dbReference>
<dbReference type="Gene3D" id="3.30.1330.30">
    <property type="match status" value="1"/>
</dbReference>
<dbReference type="AlphaFoldDB" id="A0A0R1F0V3"/>
<dbReference type="InterPro" id="IPR029028">
    <property type="entry name" value="Alpha/beta_knot_MTases"/>
</dbReference>
<dbReference type="PATRIC" id="fig|913848.6.peg.1764"/>
<name>A0A0R1F0V3_9LACO</name>
<organism evidence="5 6">
    <name type="scientific">Loigolactobacillus coryniformis subsp. coryniformis KCTC 3167 = DSM 20001</name>
    <dbReference type="NCBI Taxonomy" id="913848"/>
    <lineage>
        <taxon>Bacteria</taxon>
        <taxon>Bacillati</taxon>
        <taxon>Bacillota</taxon>
        <taxon>Bacilli</taxon>
        <taxon>Lactobacillales</taxon>
        <taxon>Lactobacillaceae</taxon>
        <taxon>Loigolactobacillus</taxon>
    </lineage>
</organism>
<dbReference type="CDD" id="cd18095">
    <property type="entry name" value="SpoU-like_rRNA-MTase"/>
    <property type="match status" value="1"/>
</dbReference>
<dbReference type="GeneID" id="65917337"/>
<dbReference type="GO" id="GO:0003723">
    <property type="term" value="F:RNA binding"/>
    <property type="evidence" value="ECO:0007669"/>
    <property type="project" value="InterPro"/>
</dbReference>
<dbReference type="GO" id="GO:0032259">
    <property type="term" value="P:methylation"/>
    <property type="evidence" value="ECO:0007669"/>
    <property type="project" value="UniProtKB-KW"/>
</dbReference>